<accession>A0A9P4VM00</accession>
<reference evidence="2" key="1">
    <citation type="journal article" date="2020" name="Stud. Mycol.">
        <title>101 Dothideomycetes genomes: a test case for predicting lifestyles and emergence of pathogens.</title>
        <authorList>
            <person name="Haridas S."/>
            <person name="Albert R."/>
            <person name="Binder M."/>
            <person name="Bloem J."/>
            <person name="Labutti K."/>
            <person name="Salamov A."/>
            <person name="Andreopoulos B."/>
            <person name="Baker S."/>
            <person name="Barry K."/>
            <person name="Bills G."/>
            <person name="Bluhm B."/>
            <person name="Cannon C."/>
            <person name="Castanera R."/>
            <person name="Culley D."/>
            <person name="Daum C."/>
            <person name="Ezra D."/>
            <person name="Gonzalez J."/>
            <person name="Henrissat B."/>
            <person name="Kuo A."/>
            <person name="Liang C."/>
            <person name="Lipzen A."/>
            <person name="Lutzoni F."/>
            <person name="Magnuson J."/>
            <person name="Mondo S."/>
            <person name="Nolan M."/>
            <person name="Ohm R."/>
            <person name="Pangilinan J."/>
            <person name="Park H.-J."/>
            <person name="Ramirez L."/>
            <person name="Alfaro M."/>
            <person name="Sun H."/>
            <person name="Tritt A."/>
            <person name="Yoshinaga Y."/>
            <person name="Zwiers L.-H."/>
            <person name="Turgeon B."/>
            <person name="Goodwin S."/>
            <person name="Spatafora J."/>
            <person name="Crous P."/>
            <person name="Grigoriev I."/>
        </authorList>
    </citation>
    <scope>NUCLEOTIDE SEQUENCE</scope>
    <source>
        <strain evidence="2">CBS 101060</strain>
    </source>
</reference>
<dbReference type="OrthoDB" id="5018069at2759"/>
<feature type="transmembrane region" description="Helical" evidence="1">
    <location>
        <begin position="67"/>
        <end position="86"/>
    </location>
</feature>
<organism evidence="2 3">
    <name type="scientific">Patellaria atrata CBS 101060</name>
    <dbReference type="NCBI Taxonomy" id="1346257"/>
    <lineage>
        <taxon>Eukaryota</taxon>
        <taxon>Fungi</taxon>
        <taxon>Dikarya</taxon>
        <taxon>Ascomycota</taxon>
        <taxon>Pezizomycotina</taxon>
        <taxon>Dothideomycetes</taxon>
        <taxon>Dothideomycetes incertae sedis</taxon>
        <taxon>Patellariales</taxon>
        <taxon>Patellariaceae</taxon>
        <taxon>Patellaria</taxon>
    </lineage>
</organism>
<keyword evidence="1" id="KW-0472">Membrane</keyword>
<keyword evidence="1" id="KW-1133">Transmembrane helix</keyword>
<keyword evidence="1" id="KW-0812">Transmembrane</keyword>
<feature type="transmembrane region" description="Helical" evidence="1">
    <location>
        <begin position="37"/>
        <end position="55"/>
    </location>
</feature>
<evidence type="ECO:0000313" key="3">
    <source>
        <dbReference type="Proteomes" id="UP000799429"/>
    </source>
</evidence>
<evidence type="ECO:0000313" key="2">
    <source>
        <dbReference type="EMBL" id="KAF2834147.1"/>
    </source>
</evidence>
<keyword evidence="3" id="KW-1185">Reference proteome</keyword>
<gene>
    <name evidence="2" type="ORF">M501DRAFT_1035529</name>
</gene>
<evidence type="ECO:0000256" key="1">
    <source>
        <dbReference type="SAM" id="Phobius"/>
    </source>
</evidence>
<dbReference type="Proteomes" id="UP000799429">
    <property type="component" value="Unassembled WGS sequence"/>
</dbReference>
<name>A0A9P4VM00_9PEZI</name>
<sequence length="396" mass="43586">MASGAVPPTTAQPTPPTFLDALSATQSIFRFLEQHQYFLLPLLPFIGGWNGWFGWGAGSMSQYPPELWSVVALLTSLTVVGFISSTRNSSGPIRWAYLEGNQWMQSLSQHLPGWSMNGIVISLIFFPMLRIWSIAVLPVAWQYILFRYREGARNITKKAEEYCYRAALAAQSASKHMEEANEFEKQALAIASTARRDSRLMDSLKAIDFFDVAATSWSSLGQITQPLESARQAAKKMVEEAEACQDADLNEDDNGSSTADMLTVAAQSALNISEQIVNHAREAQAQVQRSQDATKLYLKGRSDEVLNAQNVTKNVRDLVTLVHSMPADAAVVAHGYEKVKWIADQAKLFAEGGDFAAASAQVADAGKEARKTVDAEARLLSAKQRVREALWKTHLG</sequence>
<proteinExistence type="predicted"/>
<protein>
    <submittedName>
        <fullName evidence="2">Uncharacterized protein</fullName>
    </submittedName>
</protein>
<dbReference type="AlphaFoldDB" id="A0A9P4VM00"/>
<comment type="caution">
    <text evidence="2">The sequence shown here is derived from an EMBL/GenBank/DDBJ whole genome shotgun (WGS) entry which is preliminary data.</text>
</comment>
<dbReference type="EMBL" id="MU006129">
    <property type="protein sequence ID" value="KAF2834147.1"/>
    <property type="molecule type" value="Genomic_DNA"/>
</dbReference>